<dbReference type="Proteomes" id="UP000053820">
    <property type="component" value="Unassembled WGS sequence"/>
</dbReference>
<organism evidence="1 2">
    <name type="scientific">Hydnomerulius pinastri MD-312</name>
    <dbReference type="NCBI Taxonomy" id="994086"/>
    <lineage>
        <taxon>Eukaryota</taxon>
        <taxon>Fungi</taxon>
        <taxon>Dikarya</taxon>
        <taxon>Basidiomycota</taxon>
        <taxon>Agaricomycotina</taxon>
        <taxon>Agaricomycetes</taxon>
        <taxon>Agaricomycetidae</taxon>
        <taxon>Boletales</taxon>
        <taxon>Boletales incertae sedis</taxon>
        <taxon>Leucogyrophana</taxon>
    </lineage>
</organism>
<dbReference type="AlphaFoldDB" id="A0A0C9W6S2"/>
<dbReference type="OrthoDB" id="6359816at2759"/>
<keyword evidence="2" id="KW-1185">Reference proteome</keyword>
<evidence type="ECO:0000313" key="2">
    <source>
        <dbReference type="Proteomes" id="UP000053820"/>
    </source>
</evidence>
<protein>
    <recommendedName>
        <fullName evidence="3">BTB domain-containing protein</fullName>
    </recommendedName>
</protein>
<name>A0A0C9W6S2_9AGAM</name>
<dbReference type="InterPro" id="IPR011333">
    <property type="entry name" value="SKP1/BTB/POZ_sf"/>
</dbReference>
<proteinExistence type="predicted"/>
<dbReference type="HOGENOM" id="CLU_043561_0_0_1"/>
<reference evidence="1 2" key="1">
    <citation type="submission" date="2014-04" db="EMBL/GenBank/DDBJ databases">
        <title>Evolutionary Origins and Diversification of the Mycorrhizal Mutualists.</title>
        <authorList>
            <consortium name="DOE Joint Genome Institute"/>
            <consortium name="Mycorrhizal Genomics Consortium"/>
            <person name="Kohler A."/>
            <person name="Kuo A."/>
            <person name="Nagy L.G."/>
            <person name="Floudas D."/>
            <person name="Copeland A."/>
            <person name="Barry K.W."/>
            <person name="Cichocki N."/>
            <person name="Veneault-Fourrey C."/>
            <person name="LaButti K."/>
            <person name="Lindquist E.A."/>
            <person name="Lipzen A."/>
            <person name="Lundell T."/>
            <person name="Morin E."/>
            <person name="Murat C."/>
            <person name="Riley R."/>
            <person name="Ohm R."/>
            <person name="Sun H."/>
            <person name="Tunlid A."/>
            <person name="Henrissat B."/>
            <person name="Grigoriev I.V."/>
            <person name="Hibbett D.S."/>
            <person name="Martin F."/>
        </authorList>
    </citation>
    <scope>NUCLEOTIDE SEQUENCE [LARGE SCALE GENOMIC DNA]</scope>
    <source>
        <strain evidence="1 2">MD-312</strain>
    </source>
</reference>
<evidence type="ECO:0000313" key="1">
    <source>
        <dbReference type="EMBL" id="KIJ57947.1"/>
    </source>
</evidence>
<gene>
    <name evidence="1" type="ORF">HYDPIDRAFT_34652</name>
</gene>
<accession>A0A0C9W6S2</accession>
<sequence length="294" mass="32610">MLEPEQAPVELLLRKSLLGEELINTQFHLFSSRSKSSGKVSKPRTLCANNVLLTESAKYFLDLLSSTETVWDASVLAIAGQDIVPDGIPVCECGYESDSDLDDEDYINVMLSFQAGDIEAPEDARCTIKPAPEDELESDEEGSEGLFMVERERPELSGVCPAPWSEAQVPAVPVNPITARLKSIGSRHLFVKDTAFQTWYTFLSYLYTGQIAFLPLKSSGKRSEGSSVGPGERPRCSAKSMYRLARKIGLDDLRDKALDFIRSHLTEDNILQEIACNFTSRFASPSSLFIEIQR</sequence>
<dbReference type="Gene3D" id="3.30.710.10">
    <property type="entry name" value="Potassium Channel Kv1.1, Chain A"/>
    <property type="match status" value="1"/>
</dbReference>
<dbReference type="EMBL" id="KN840041">
    <property type="protein sequence ID" value="KIJ57947.1"/>
    <property type="molecule type" value="Genomic_DNA"/>
</dbReference>
<evidence type="ECO:0008006" key="3">
    <source>
        <dbReference type="Google" id="ProtNLM"/>
    </source>
</evidence>